<sequence>MKRVAEKQITKDGGHDDDDEIEETEGFKKADDSVLKERKIAGLPKRGLKKASSGQPEDAANKSGGSTFGGFAGFGGNAPSAFTFNPPPVAPAPTTSSTSPSVAPTATSAAKALSSFLGVPATNGTSNTTQKTSPLTSQPTIPNIESGSSPSPAEGGPAVDYYTSLRGLNVSLVSTVTKAVEGDQFVDVSGLLDRYKSLRSDIQKDYDQKLSKTLSPSPTLILPGSAMPTPPSSFVGFSTSTVTSSTASSSGGGGFVPTAGLSSSSTKSAFSFPSAAPPSSSTTKPAGLSFAVTSSSSTAPSAPAPLNLFKSSTATTTANLFGNSTSTTPTPSLFGAPATGSIFGAPSNDKSASPSAPTTPPPSGKSAFSGFGAKTSPGSGSIGNPVGFGFGAPSGSASSFSFAAPSGSSPFGGGGSFSFAKPPPQSQSQTLATPPASQETADGGASGSQTETESQGAQSQSSEDGVATGIFGSSPHDGEGEGEENEDTIHSVKSKVYKMKKEGGTTSWAELGTGFLKLKKQKAGEQRRLLLRNSSNGKININFSLYHGLKPSHTSKTVSFIGHEDGKPQTYSVRVKTEEQARELKDILDREIAFVKAKSTD</sequence>
<dbReference type="Proteomes" id="UP001465976">
    <property type="component" value="Unassembled WGS sequence"/>
</dbReference>
<feature type="region of interest" description="Disordered" evidence="8">
    <location>
        <begin position="320"/>
        <end position="493"/>
    </location>
</feature>
<evidence type="ECO:0000256" key="4">
    <source>
        <dbReference type="ARBA" id="ARBA00022927"/>
    </source>
</evidence>
<comment type="subcellular location">
    <subcellularLocation>
        <location evidence="1">Nucleus</location>
        <location evidence="1">Nuclear pore complex</location>
    </subcellularLocation>
</comment>
<feature type="compositionally biased region" description="Gly residues" evidence="8">
    <location>
        <begin position="66"/>
        <end position="76"/>
    </location>
</feature>
<dbReference type="SUPFAM" id="SSF50729">
    <property type="entry name" value="PH domain-like"/>
    <property type="match status" value="1"/>
</dbReference>
<keyword evidence="7" id="KW-0539">Nucleus</keyword>
<evidence type="ECO:0000313" key="10">
    <source>
        <dbReference type="EMBL" id="KAL0578286.1"/>
    </source>
</evidence>
<keyword evidence="11" id="KW-1185">Reference proteome</keyword>
<dbReference type="EMBL" id="JBAHYK010000108">
    <property type="protein sequence ID" value="KAL0578286.1"/>
    <property type="molecule type" value="Genomic_DNA"/>
</dbReference>
<accession>A0ABR3FS49</accession>
<gene>
    <name evidence="10" type="ORF">V5O48_003697</name>
</gene>
<evidence type="ECO:0000256" key="5">
    <source>
        <dbReference type="ARBA" id="ARBA00023010"/>
    </source>
</evidence>
<feature type="compositionally biased region" description="Low complexity" evidence="8">
    <location>
        <begin position="92"/>
        <end position="115"/>
    </location>
</feature>
<feature type="compositionally biased region" description="Low complexity" evidence="8">
    <location>
        <begin position="393"/>
        <end position="409"/>
    </location>
</feature>
<feature type="compositionally biased region" description="Polar residues" evidence="8">
    <location>
        <begin position="122"/>
        <end position="143"/>
    </location>
</feature>
<dbReference type="SMART" id="SM00160">
    <property type="entry name" value="RanBD"/>
    <property type="match status" value="1"/>
</dbReference>
<feature type="compositionally biased region" description="Polar residues" evidence="8">
    <location>
        <begin position="447"/>
        <end position="463"/>
    </location>
</feature>
<keyword evidence="2" id="KW-0813">Transport</keyword>
<reference evidence="10 11" key="1">
    <citation type="submission" date="2024-02" db="EMBL/GenBank/DDBJ databases">
        <title>A draft genome for the cacao thread blight pathogen Marasmius crinis-equi.</title>
        <authorList>
            <person name="Cohen S.P."/>
            <person name="Baruah I.K."/>
            <person name="Amoako-Attah I."/>
            <person name="Bukari Y."/>
            <person name="Meinhardt L.W."/>
            <person name="Bailey B.A."/>
        </authorList>
    </citation>
    <scope>NUCLEOTIDE SEQUENCE [LARGE SCALE GENOMIC DNA]</scope>
    <source>
        <strain evidence="10 11">GH-76</strain>
    </source>
</reference>
<feature type="compositionally biased region" description="Basic and acidic residues" evidence="8">
    <location>
        <begin position="1"/>
        <end position="14"/>
    </location>
</feature>
<evidence type="ECO:0000256" key="8">
    <source>
        <dbReference type="SAM" id="MobiDB-lite"/>
    </source>
</evidence>
<evidence type="ECO:0000256" key="2">
    <source>
        <dbReference type="ARBA" id="ARBA00022448"/>
    </source>
</evidence>
<dbReference type="InterPro" id="IPR053074">
    <property type="entry name" value="NPC_Nucleoporin"/>
</dbReference>
<organism evidence="10 11">
    <name type="scientific">Marasmius crinis-equi</name>
    <dbReference type="NCBI Taxonomy" id="585013"/>
    <lineage>
        <taxon>Eukaryota</taxon>
        <taxon>Fungi</taxon>
        <taxon>Dikarya</taxon>
        <taxon>Basidiomycota</taxon>
        <taxon>Agaricomycotina</taxon>
        <taxon>Agaricomycetes</taxon>
        <taxon>Agaricomycetidae</taxon>
        <taxon>Agaricales</taxon>
        <taxon>Marasmiineae</taxon>
        <taxon>Marasmiaceae</taxon>
        <taxon>Marasmius</taxon>
    </lineage>
</organism>
<dbReference type="Gene3D" id="2.30.29.30">
    <property type="entry name" value="Pleckstrin-homology domain (PH domain)/Phosphotyrosine-binding domain (PTB)"/>
    <property type="match status" value="1"/>
</dbReference>
<keyword evidence="4" id="KW-0653">Protein transport</keyword>
<keyword evidence="6" id="KW-0906">Nuclear pore complex</keyword>
<protein>
    <recommendedName>
        <fullName evidence="9">RanBD1 domain-containing protein</fullName>
    </recommendedName>
</protein>
<dbReference type="CDD" id="cd13170">
    <property type="entry name" value="RanBD_NUP50"/>
    <property type="match status" value="1"/>
</dbReference>
<dbReference type="PROSITE" id="PS50196">
    <property type="entry name" value="RANBD1"/>
    <property type="match status" value="1"/>
</dbReference>
<evidence type="ECO:0000256" key="3">
    <source>
        <dbReference type="ARBA" id="ARBA00022816"/>
    </source>
</evidence>
<dbReference type="InterPro" id="IPR011993">
    <property type="entry name" value="PH-like_dom_sf"/>
</dbReference>
<dbReference type="InterPro" id="IPR015007">
    <property type="entry name" value="NUP2/50/61"/>
</dbReference>
<dbReference type="PANTHER" id="PTHR38697">
    <property type="entry name" value="NUCLEAR PORE COMPLEX PROTEIN SIMILAR TO S. CEREVISIAE NUP2 (EUROFUNG)"/>
    <property type="match status" value="1"/>
</dbReference>
<evidence type="ECO:0000256" key="1">
    <source>
        <dbReference type="ARBA" id="ARBA00004567"/>
    </source>
</evidence>
<proteinExistence type="predicted"/>
<evidence type="ECO:0000313" key="11">
    <source>
        <dbReference type="Proteomes" id="UP001465976"/>
    </source>
</evidence>
<evidence type="ECO:0000256" key="6">
    <source>
        <dbReference type="ARBA" id="ARBA00023132"/>
    </source>
</evidence>
<keyword evidence="5" id="KW-0811">Translocation</keyword>
<dbReference type="PANTHER" id="PTHR38697:SF1">
    <property type="entry name" value="NUCLEAR PORE COMPLEX PROTEIN SIMILAR TO S. CEREVISIAE NUP2 (EUROFUNG)"/>
    <property type="match status" value="1"/>
</dbReference>
<evidence type="ECO:0000259" key="9">
    <source>
        <dbReference type="PROSITE" id="PS50196"/>
    </source>
</evidence>
<feature type="domain" description="RanBD1" evidence="9">
    <location>
        <begin position="482"/>
        <end position="597"/>
    </location>
</feature>
<name>A0ABR3FS49_9AGAR</name>
<feature type="region of interest" description="Disordered" evidence="8">
    <location>
        <begin position="1"/>
        <end position="158"/>
    </location>
</feature>
<comment type="caution">
    <text evidence="10">The sequence shown here is derived from an EMBL/GenBank/DDBJ whole genome shotgun (WGS) entry which is preliminary data.</text>
</comment>
<dbReference type="InterPro" id="IPR000156">
    <property type="entry name" value="Ran_bind_dom"/>
</dbReference>
<feature type="compositionally biased region" description="Polar residues" evidence="8">
    <location>
        <begin position="426"/>
        <end position="440"/>
    </location>
</feature>
<feature type="compositionally biased region" description="Polar residues" evidence="8">
    <location>
        <begin position="320"/>
        <end position="331"/>
    </location>
</feature>
<dbReference type="Pfam" id="PF08911">
    <property type="entry name" value="NUP50"/>
    <property type="match status" value="1"/>
</dbReference>
<feature type="compositionally biased region" description="Low complexity" evidence="8">
    <location>
        <begin position="145"/>
        <end position="158"/>
    </location>
</feature>
<feature type="compositionally biased region" description="Acidic residues" evidence="8">
    <location>
        <begin position="15"/>
        <end position="24"/>
    </location>
</feature>
<dbReference type="Pfam" id="PF00638">
    <property type="entry name" value="Ran_BP1"/>
    <property type="match status" value="1"/>
</dbReference>
<keyword evidence="3" id="KW-0509">mRNA transport</keyword>
<feature type="compositionally biased region" description="Basic and acidic residues" evidence="8">
    <location>
        <begin position="25"/>
        <end position="40"/>
    </location>
</feature>
<evidence type="ECO:0000256" key="7">
    <source>
        <dbReference type="ARBA" id="ARBA00023242"/>
    </source>
</evidence>